<dbReference type="InterPro" id="IPR029058">
    <property type="entry name" value="AB_hydrolase_fold"/>
</dbReference>
<dbReference type="PANTHER" id="PTHR46118:SF4">
    <property type="entry name" value="PROTEIN ABHD11"/>
    <property type="match status" value="1"/>
</dbReference>
<dbReference type="GO" id="GO:0072330">
    <property type="term" value="P:monocarboxylic acid biosynthetic process"/>
    <property type="evidence" value="ECO:0007669"/>
    <property type="project" value="UniProtKB-ARBA"/>
</dbReference>
<dbReference type="Gene3D" id="3.40.50.1820">
    <property type="entry name" value="alpha/beta hydrolase"/>
    <property type="match status" value="1"/>
</dbReference>
<accession>A0A9X0BLB5</accession>
<gene>
    <name evidence="3" type="ORF">N7530_008918</name>
</gene>
<proteinExistence type="inferred from homology"/>
<dbReference type="EMBL" id="JAPWDO010000005">
    <property type="protein sequence ID" value="KAJ5471561.1"/>
    <property type="molecule type" value="Genomic_DNA"/>
</dbReference>
<dbReference type="AlphaFoldDB" id="A0A9X0BLB5"/>
<comment type="similarity">
    <text evidence="1">Belongs to the AB hydrolase superfamily.</text>
</comment>
<evidence type="ECO:0000313" key="3">
    <source>
        <dbReference type="EMBL" id="KAJ5471561.1"/>
    </source>
</evidence>
<keyword evidence="4" id="KW-1185">Reference proteome</keyword>
<dbReference type="PANTHER" id="PTHR46118">
    <property type="entry name" value="PROTEIN ABHD11"/>
    <property type="match status" value="1"/>
</dbReference>
<name>A0A9X0BLB5_9EURO</name>
<evidence type="ECO:0000256" key="1">
    <source>
        <dbReference type="ARBA" id="ARBA00008645"/>
    </source>
</evidence>
<comment type="caution">
    <text evidence="3">The sequence shown here is derived from an EMBL/GenBank/DDBJ whole genome shotgun (WGS) entry which is preliminary data.</text>
</comment>
<dbReference type="Proteomes" id="UP001147760">
    <property type="component" value="Unassembled WGS sequence"/>
</dbReference>
<sequence length="190" mass="21255">MFIQQQKLKKCVLIGHSMGAKAAMTVALQSPESVSALIPVDNAPLNATLKKREKVKKQSDANKILEDYEESLPIRQFLLTNLVRSDDEHKTLKFRVPLSVIGDSLDNMADFPFSESDGVQYDGPTLFGRGTKSKYATDATIPAIKRFFPNAQIADVEAGHWLISEKPEDFRQVNHHPNFRSINSIANNMI</sequence>
<evidence type="ECO:0008006" key="5">
    <source>
        <dbReference type="Google" id="ProtNLM"/>
    </source>
</evidence>
<organism evidence="3 4">
    <name type="scientific">Penicillium desertorum</name>
    <dbReference type="NCBI Taxonomy" id="1303715"/>
    <lineage>
        <taxon>Eukaryota</taxon>
        <taxon>Fungi</taxon>
        <taxon>Dikarya</taxon>
        <taxon>Ascomycota</taxon>
        <taxon>Pezizomycotina</taxon>
        <taxon>Eurotiomycetes</taxon>
        <taxon>Eurotiomycetidae</taxon>
        <taxon>Eurotiales</taxon>
        <taxon>Aspergillaceae</taxon>
        <taxon>Penicillium</taxon>
    </lineage>
</organism>
<dbReference type="OrthoDB" id="8119704at2759"/>
<reference evidence="3" key="1">
    <citation type="submission" date="2022-12" db="EMBL/GenBank/DDBJ databases">
        <authorList>
            <person name="Petersen C."/>
        </authorList>
    </citation>
    <scope>NUCLEOTIDE SEQUENCE</scope>
    <source>
        <strain evidence="3">IBT 17660</strain>
    </source>
</reference>
<evidence type="ECO:0000256" key="2">
    <source>
        <dbReference type="ARBA" id="ARBA00022801"/>
    </source>
</evidence>
<protein>
    <recommendedName>
        <fullName evidence="5">AB hydrolase-1 domain-containing protein</fullName>
    </recommendedName>
</protein>
<keyword evidence="2" id="KW-0378">Hydrolase</keyword>
<reference evidence="3" key="2">
    <citation type="journal article" date="2023" name="IMA Fungus">
        <title>Comparative genomic study of the Penicillium genus elucidates a diverse pangenome and 15 lateral gene transfer events.</title>
        <authorList>
            <person name="Petersen C."/>
            <person name="Sorensen T."/>
            <person name="Nielsen M.R."/>
            <person name="Sondergaard T.E."/>
            <person name="Sorensen J.L."/>
            <person name="Fitzpatrick D.A."/>
            <person name="Frisvad J.C."/>
            <person name="Nielsen K.L."/>
        </authorList>
    </citation>
    <scope>NUCLEOTIDE SEQUENCE</scope>
    <source>
        <strain evidence="3">IBT 17660</strain>
    </source>
</reference>
<dbReference type="SUPFAM" id="SSF53474">
    <property type="entry name" value="alpha/beta-Hydrolases"/>
    <property type="match status" value="1"/>
</dbReference>
<dbReference type="GO" id="GO:0017000">
    <property type="term" value="P:antibiotic biosynthetic process"/>
    <property type="evidence" value="ECO:0007669"/>
    <property type="project" value="UniProtKB-ARBA"/>
</dbReference>
<dbReference type="GO" id="GO:0052689">
    <property type="term" value="F:carboxylic ester hydrolase activity"/>
    <property type="evidence" value="ECO:0007669"/>
    <property type="project" value="TreeGrafter"/>
</dbReference>
<dbReference type="GO" id="GO:0005739">
    <property type="term" value="C:mitochondrion"/>
    <property type="evidence" value="ECO:0007669"/>
    <property type="project" value="TreeGrafter"/>
</dbReference>
<evidence type="ECO:0000313" key="4">
    <source>
        <dbReference type="Proteomes" id="UP001147760"/>
    </source>
</evidence>